<dbReference type="NCBIfam" id="TIGR01682">
    <property type="entry name" value="moaD"/>
    <property type="match status" value="1"/>
</dbReference>
<dbReference type="EMBL" id="FNNE01000005">
    <property type="protein sequence ID" value="SDW94964.1"/>
    <property type="molecule type" value="Genomic_DNA"/>
</dbReference>
<dbReference type="AlphaFoldDB" id="A0A1H2XR48"/>
<evidence type="ECO:0000256" key="3">
    <source>
        <dbReference type="ARBA" id="ARBA00024247"/>
    </source>
</evidence>
<dbReference type="PANTHER" id="PTHR33359:SF1">
    <property type="entry name" value="MOLYBDOPTERIN SYNTHASE SULFUR CARRIER SUBUNIT"/>
    <property type="match status" value="1"/>
</dbReference>
<evidence type="ECO:0000313" key="5">
    <source>
        <dbReference type="Proteomes" id="UP000199675"/>
    </source>
</evidence>
<keyword evidence="5" id="KW-1185">Reference proteome</keyword>
<dbReference type="OrthoDB" id="9801945at2"/>
<dbReference type="Gene3D" id="3.10.20.30">
    <property type="match status" value="1"/>
</dbReference>
<dbReference type="SUPFAM" id="SSF54285">
    <property type="entry name" value="MoaD/ThiS"/>
    <property type="match status" value="1"/>
</dbReference>
<dbReference type="CDD" id="cd00754">
    <property type="entry name" value="Ubl_MoaD"/>
    <property type="match status" value="1"/>
</dbReference>
<sequence length="89" mass="9631">MNDQSHATVTVRFFARLREQLDTDSVAVPISEPATVADVLKTLADRGSVWAELCADSRVMIAVNQAMAKTTTPLKPRDEVAFFPPVTGG</sequence>
<dbReference type="RefSeq" id="WP_091812839.1">
    <property type="nucleotide sequence ID" value="NZ_FNNE01000005.1"/>
</dbReference>
<dbReference type="GO" id="GO:0006777">
    <property type="term" value="P:Mo-molybdopterin cofactor biosynthetic process"/>
    <property type="evidence" value="ECO:0007669"/>
    <property type="project" value="InterPro"/>
</dbReference>
<dbReference type="InterPro" id="IPR016155">
    <property type="entry name" value="Mopterin_synth/thiamin_S_b"/>
</dbReference>
<dbReference type="Proteomes" id="UP000199675">
    <property type="component" value="Unassembled WGS sequence"/>
</dbReference>
<gene>
    <name evidence="4" type="ORF">SAMN04487960_105126</name>
</gene>
<evidence type="ECO:0000256" key="1">
    <source>
        <dbReference type="ARBA" id="ARBA00022741"/>
    </source>
</evidence>
<dbReference type="InterPro" id="IPR044672">
    <property type="entry name" value="MOCS2A"/>
</dbReference>
<dbReference type="GO" id="GO:1990133">
    <property type="term" value="C:molybdopterin adenylyltransferase complex"/>
    <property type="evidence" value="ECO:0007669"/>
    <property type="project" value="TreeGrafter"/>
</dbReference>
<evidence type="ECO:0000256" key="2">
    <source>
        <dbReference type="ARBA" id="ARBA00024200"/>
    </source>
</evidence>
<protein>
    <recommendedName>
        <fullName evidence="3">Molybdopterin synthase sulfur carrier subunit</fullName>
    </recommendedName>
</protein>
<dbReference type="STRING" id="488533.SAMN04487960_105126"/>
<evidence type="ECO:0000313" key="4">
    <source>
        <dbReference type="EMBL" id="SDW94964.1"/>
    </source>
</evidence>
<reference evidence="4 5" key="1">
    <citation type="submission" date="2016-10" db="EMBL/GenBank/DDBJ databases">
        <authorList>
            <person name="de Groot N.N."/>
        </authorList>
    </citation>
    <scope>NUCLEOTIDE SEQUENCE [LARGE SCALE GENOMIC DNA]</scope>
    <source>
        <strain evidence="4 5">CGMCC 1.7059</strain>
    </source>
</reference>
<organism evidence="4 5">
    <name type="scientific">Marinobacter mobilis</name>
    <dbReference type="NCBI Taxonomy" id="488533"/>
    <lineage>
        <taxon>Bacteria</taxon>
        <taxon>Pseudomonadati</taxon>
        <taxon>Pseudomonadota</taxon>
        <taxon>Gammaproteobacteria</taxon>
        <taxon>Pseudomonadales</taxon>
        <taxon>Marinobacteraceae</taxon>
        <taxon>Marinobacter</taxon>
    </lineage>
</organism>
<name>A0A1H2XR48_9GAMM</name>
<dbReference type="Pfam" id="PF02597">
    <property type="entry name" value="ThiS"/>
    <property type="match status" value="1"/>
</dbReference>
<dbReference type="UniPathway" id="UPA00344"/>
<comment type="similarity">
    <text evidence="2">Belongs to the MoaD family.</text>
</comment>
<dbReference type="InterPro" id="IPR012675">
    <property type="entry name" value="Beta-grasp_dom_sf"/>
</dbReference>
<dbReference type="PANTHER" id="PTHR33359">
    <property type="entry name" value="MOLYBDOPTERIN SYNTHASE SULFUR CARRIER SUBUNIT"/>
    <property type="match status" value="1"/>
</dbReference>
<keyword evidence="1" id="KW-0547">Nucleotide-binding</keyword>
<dbReference type="GO" id="GO:0000166">
    <property type="term" value="F:nucleotide binding"/>
    <property type="evidence" value="ECO:0007669"/>
    <property type="project" value="UniProtKB-KW"/>
</dbReference>
<proteinExistence type="inferred from homology"/>
<dbReference type="InterPro" id="IPR003749">
    <property type="entry name" value="ThiS/MoaD-like"/>
</dbReference>
<accession>A0A1H2XR48</accession>